<proteinExistence type="predicted"/>
<sequence>MTYKAMIKRMPQTIKRLFMVWGICVFAQTALQAQEDSLKASRYLMRATLYGVGYSNVYDTYLSPQEYKGMDFRVTRETMRMTTLFDGNVSAQNFFQANLSYTHNRADNNNTFAGLVNWNYGLHYQFRITENFKLLAGGLADFNGGFVYNLRNTNNPASAKAYINLDASGMAIWHVKVKNVPLTLRYQLNVPVAGVLFSPNYGQSYYEIFTLGNSDGVVRFTSLHNQPAFRQMLSVDFPVGSSKLRMSYVCDIQQSDVNEIQTHIYSHVFMVGFVKDLYRIKNKKGAPLPPSVRAY</sequence>
<dbReference type="EMBL" id="VSSQ01019606">
    <property type="protein sequence ID" value="MPM63793.1"/>
    <property type="molecule type" value="Genomic_DNA"/>
</dbReference>
<dbReference type="Pfam" id="PF11777">
    <property type="entry name" value="DUF3316"/>
    <property type="match status" value="1"/>
</dbReference>
<comment type="caution">
    <text evidence="1">The sequence shown here is derived from an EMBL/GenBank/DDBJ whole genome shotgun (WGS) entry which is preliminary data.</text>
</comment>
<evidence type="ECO:0008006" key="2">
    <source>
        <dbReference type="Google" id="ProtNLM"/>
    </source>
</evidence>
<name>A0A645BKP1_9ZZZZ</name>
<protein>
    <recommendedName>
        <fullName evidence="2">DUF3316 domain-containing protein</fullName>
    </recommendedName>
</protein>
<gene>
    <name evidence="1" type="ORF">SDC9_110677</name>
</gene>
<evidence type="ECO:0000313" key="1">
    <source>
        <dbReference type="EMBL" id="MPM63793.1"/>
    </source>
</evidence>
<reference evidence="1" key="1">
    <citation type="submission" date="2019-08" db="EMBL/GenBank/DDBJ databases">
        <authorList>
            <person name="Kucharzyk K."/>
            <person name="Murdoch R.W."/>
            <person name="Higgins S."/>
            <person name="Loffler F."/>
        </authorList>
    </citation>
    <scope>NUCLEOTIDE SEQUENCE</scope>
</reference>
<dbReference type="InterPro" id="IPR016879">
    <property type="entry name" value="UCP028299"/>
</dbReference>
<accession>A0A645BKP1</accession>
<dbReference type="AlphaFoldDB" id="A0A645BKP1"/>
<organism evidence="1">
    <name type="scientific">bioreactor metagenome</name>
    <dbReference type="NCBI Taxonomy" id="1076179"/>
    <lineage>
        <taxon>unclassified sequences</taxon>
        <taxon>metagenomes</taxon>
        <taxon>ecological metagenomes</taxon>
    </lineage>
</organism>